<evidence type="ECO:0000313" key="2">
    <source>
        <dbReference type="EMBL" id="AAX18065.1"/>
    </source>
</evidence>
<sequence>MTIGLYNLCLNRFGEELFNMTNHKNSFFIKEGPREVDFDMDGAFLQHSVNGKIISLPSEEIKDLLDEKLLKLDYSLKQRHGELVDYLKKVEGRISRVEDEILGRSLSALEEVDNSNLKTMNLTNFQNETNVKDNEFGELVRKENNLPNVSLDQEELDALLEGLNEISRDNKRSFSSSNKSDNDADIGISFDKALRDESSSVNIDHTLSSNAESNTHNVVDSLSNKKDKEDIEPVGIDFTTSQDNDSLSESSSLGLANVVNRDDSKVQDLVTNLDGDDKILREPIVDQSSVNVDLEVKNSAHLGNFVLDEELSNIESVGEENVSSYEQDNLRDQDYSLGDSLNKIEYLDKSLEDLNSEKFKEGDEELSNFNDIAVHTIDSVDVNLSDDASLCKREAVVDNGVVRHNQEIDNISSGLKKLDNFEDVLKADLNCVDLQCCIEDFEEENLYDAEVSDLEEKLEQDEALDSYSLKRQEIRDDNYASDFSFSDVETIINKFNDNEYLSKIKLSDEERVALVSFISKLESDLDSSPKGNSFKIKKEYEILQKIKRLLVRE</sequence>
<gene>
    <name evidence="2" type="ordered locus">BT0749</name>
</gene>
<evidence type="ECO:0000313" key="3">
    <source>
        <dbReference type="Proteomes" id="UP000001205"/>
    </source>
</evidence>
<keyword evidence="3" id="KW-1185">Reference proteome</keyword>
<dbReference type="Proteomes" id="UP000001205">
    <property type="component" value="Chromosome"/>
</dbReference>
<reference evidence="3" key="1">
    <citation type="submission" date="2004-12" db="EMBL/GenBank/DDBJ databases">
        <title>The genome sequence of Borrelia hermsii and Borrelia turicatae: comparative analysis of two agents of endemic N. America relapsing fever.</title>
        <authorList>
            <person name="Porcella S.F."/>
            <person name="Raffel S.J."/>
            <person name="Schrumpf M.E."/>
            <person name="Montgomery B."/>
            <person name="Smith T."/>
            <person name="Schwan T.G."/>
        </authorList>
    </citation>
    <scope>NUCLEOTIDE SEQUENCE [LARGE SCALE GENOMIC DNA]</scope>
    <source>
        <strain evidence="3">91E135</strain>
    </source>
</reference>
<name>A0ABF7PWA4_BORT9</name>
<feature type="region of interest" description="Disordered" evidence="1">
    <location>
        <begin position="206"/>
        <end position="226"/>
    </location>
</feature>
<feature type="compositionally biased region" description="Polar residues" evidence="1">
    <location>
        <begin position="206"/>
        <end position="222"/>
    </location>
</feature>
<evidence type="ECO:0000256" key="1">
    <source>
        <dbReference type="SAM" id="MobiDB-lite"/>
    </source>
</evidence>
<dbReference type="AlphaFoldDB" id="A0ABF7PWA4"/>
<proteinExistence type="predicted"/>
<dbReference type="EMBL" id="CP000049">
    <property type="protein sequence ID" value="AAX18065.1"/>
    <property type="molecule type" value="Genomic_DNA"/>
</dbReference>
<organism evidence="2 3">
    <name type="scientific">Borrelia turicatae (strain 91E135)</name>
    <dbReference type="NCBI Taxonomy" id="314724"/>
    <lineage>
        <taxon>Bacteria</taxon>
        <taxon>Pseudomonadati</taxon>
        <taxon>Spirochaetota</taxon>
        <taxon>Spirochaetia</taxon>
        <taxon>Spirochaetales</taxon>
        <taxon>Borreliaceae</taxon>
        <taxon>Borrelia</taxon>
    </lineage>
</organism>
<protein>
    <submittedName>
        <fullName evidence="2">Uncharacterized protein</fullName>
    </submittedName>
</protein>
<accession>A0ABF7PWA4</accession>
<dbReference type="KEGG" id="btu:BT0749"/>